<sequence length="73" mass="7770">MSDLSAVARRAKAEAICGTPRDTLTGSAPDIAEPVIGRAFARPVGSSGLRSLVHARGRVWGPLILQDLFKKEQ</sequence>
<name>A0A1G6S1R4_9BRAD</name>
<dbReference type="AlphaFoldDB" id="A0A1G6S1R4"/>
<evidence type="ECO:0000313" key="1">
    <source>
        <dbReference type="EMBL" id="SDD10136.1"/>
    </source>
</evidence>
<reference evidence="1 2" key="1">
    <citation type="submission" date="2016-10" db="EMBL/GenBank/DDBJ databases">
        <authorList>
            <person name="de Groot N.N."/>
        </authorList>
    </citation>
    <scope>NUCLEOTIDE SEQUENCE [LARGE SCALE GENOMIC DNA]</scope>
    <source>
        <strain evidence="1 2">R5</strain>
    </source>
</reference>
<protein>
    <submittedName>
        <fullName evidence="1">Uncharacterized protein</fullName>
    </submittedName>
</protein>
<evidence type="ECO:0000313" key="2">
    <source>
        <dbReference type="Proteomes" id="UP000199245"/>
    </source>
</evidence>
<gene>
    <name evidence="1" type="ORF">SAMN05216337_1007197</name>
</gene>
<accession>A0A1G6S1R4</accession>
<organism evidence="1 2">
    <name type="scientific">Bradyrhizobium brasilense</name>
    <dbReference type="NCBI Taxonomy" id="1419277"/>
    <lineage>
        <taxon>Bacteria</taxon>
        <taxon>Pseudomonadati</taxon>
        <taxon>Pseudomonadota</taxon>
        <taxon>Alphaproteobacteria</taxon>
        <taxon>Hyphomicrobiales</taxon>
        <taxon>Nitrobacteraceae</taxon>
        <taxon>Bradyrhizobium</taxon>
    </lineage>
</organism>
<dbReference type="Proteomes" id="UP000199245">
    <property type="component" value="Unassembled WGS sequence"/>
</dbReference>
<proteinExistence type="predicted"/>
<dbReference type="EMBL" id="FMZW01000007">
    <property type="protein sequence ID" value="SDD10136.1"/>
    <property type="molecule type" value="Genomic_DNA"/>
</dbReference>